<comment type="caution">
    <text evidence="3">The sequence shown here is derived from an EMBL/GenBank/DDBJ whole genome shotgun (WGS) entry which is preliminary data.</text>
</comment>
<dbReference type="InterPro" id="IPR023393">
    <property type="entry name" value="START-like_dom_sf"/>
</dbReference>
<accession>A0ABM9G2K2</accession>
<keyword evidence="4" id="KW-1185">Reference proteome</keyword>
<dbReference type="CDD" id="cd07814">
    <property type="entry name" value="SRPBCC_CalC_Aha1-like"/>
    <property type="match status" value="1"/>
</dbReference>
<comment type="similarity">
    <text evidence="1">Belongs to the AHA1 family.</text>
</comment>
<dbReference type="RefSeq" id="WP_213430518.1">
    <property type="nucleotide sequence ID" value="NZ_AP031286.1"/>
</dbReference>
<reference evidence="3" key="1">
    <citation type="submission" date="2022-06" db="EMBL/GenBank/DDBJ databases">
        <authorList>
            <person name="Dietemann V."/>
            <person name="Ory F."/>
            <person name="Dainat B."/>
            <person name="Oberhansli S."/>
        </authorList>
    </citation>
    <scope>NUCLEOTIDE SEQUENCE</scope>
    <source>
        <strain evidence="3">Ena-SAMPLE-TAB-26-04-2022-14:26:32:270-5432</strain>
    </source>
</reference>
<evidence type="ECO:0000256" key="1">
    <source>
        <dbReference type="ARBA" id="ARBA00006817"/>
    </source>
</evidence>
<dbReference type="Gene3D" id="3.30.530.20">
    <property type="match status" value="1"/>
</dbReference>
<proteinExistence type="inferred from homology"/>
<gene>
    <name evidence="3" type="ORF">WJ0W_003106</name>
</gene>
<dbReference type="SUPFAM" id="SSF55961">
    <property type="entry name" value="Bet v1-like"/>
    <property type="match status" value="1"/>
</dbReference>
<sequence length="131" mass="14988">MRQLSASPEQVFNAWVNPEIVKKWMFPNDEIARVQIDARVGGHFSFQILRNGNEIEHTGEYKTIDCPQRLAFTWATVDDLPDVDHVTIDIVPAETGSTLTLTHELHPNWVDQTEKAWSTMLEAMEKILSAR</sequence>
<dbReference type="Pfam" id="PF08327">
    <property type="entry name" value="AHSA1"/>
    <property type="match status" value="1"/>
</dbReference>
<evidence type="ECO:0000313" key="3">
    <source>
        <dbReference type="EMBL" id="CAH8245871.1"/>
    </source>
</evidence>
<organism evidence="3 4">
    <name type="scientific">Paenibacillus melissococcoides</name>
    <dbReference type="NCBI Taxonomy" id="2912268"/>
    <lineage>
        <taxon>Bacteria</taxon>
        <taxon>Bacillati</taxon>
        <taxon>Bacillota</taxon>
        <taxon>Bacilli</taxon>
        <taxon>Bacillales</taxon>
        <taxon>Paenibacillaceae</taxon>
        <taxon>Paenibacillus</taxon>
    </lineage>
</organism>
<name>A0ABM9G2K2_9BACL</name>
<evidence type="ECO:0000259" key="2">
    <source>
        <dbReference type="Pfam" id="PF08327"/>
    </source>
</evidence>
<protein>
    <submittedName>
        <fullName evidence="3">SRPBCC domain-containing protein</fullName>
    </submittedName>
</protein>
<dbReference type="Proteomes" id="UP001154322">
    <property type="component" value="Unassembled WGS sequence"/>
</dbReference>
<dbReference type="EMBL" id="CALYLO010000004">
    <property type="protein sequence ID" value="CAH8245871.1"/>
    <property type="molecule type" value="Genomic_DNA"/>
</dbReference>
<dbReference type="InterPro" id="IPR013538">
    <property type="entry name" value="ASHA1/2-like_C"/>
</dbReference>
<feature type="domain" description="Activator of Hsp90 ATPase homologue 1/2-like C-terminal" evidence="2">
    <location>
        <begin position="6"/>
        <end position="128"/>
    </location>
</feature>
<evidence type="ECO:0000313" key="4">
    <source>
        <dbReference type="Proteomes" id="UP001154322"/>
    </source>
</evidence>